<dbReference type="Pfam" id="PF03548">
    <property type="entry name" value="LolA"/>
    <property type="match status" value="1"/>
</dbReference>
<dbReference type="eggNOG" id="COG2834">
    <property type="taxonomic scope" value="Bacteria"/>
</dbReference>
<gene>
    <name evidence="3" type="ORF">HYPDE_39863</name>
</gene>
<dbReference type="PANTHER" id="PTHR35869:SF1">
    <property type="entry name" value="OUTER-MEMBRANE LIPOPROTEIN CARRIER PROTEIN"/>
    <property type="match status" value="1"/>
</dbReference>
<sequence length="264" mass="29096">MEPWGFGALGGRAMGRHMRDFQRLLAAAAAFMVAFGSQAFGQDADGPTDMIANPIATKSDPSVKGWTGQVEPAKNDGSVVLDAEQTKLVKQVSDYFGAVQGLKGAFVQIDPDNKRMKGKFFVKRPGRFRFDYALPSKQIIVSDGENLAIQDLDLNNEDRVSLDQTPFRMLLRKDVDLLRDAKITEVQQADDLIVLGLEDKDPDAPGKIKLYLATKPSMELKEWVTTDAQGLNTRVELSGLEKSDDLDSNLFKIQALGPHRTTPN</sequence>
<feature type="signal peptide" evidence="2">
    <location>
        <begin position="1"/>
        <end position="39"/>
    </location>
</feature>
<dbReference type="CDD" id="cd16325">
    <property type="entry name" value="LolA"/>
    <property type="match status" value="1"/>
</dbReference>
<name>N0BGT0_9HYPH</name>
<dbReference type="Proteomes" id="UP000005952">
    <property type="component" value="Chromosome"/>
</dbReference>
<organism evidence="3 4">
    <name type="scientific">Hyphomicrobium denitrificans 1NES1</name>
    <dbReference type="NCBI Taxonomy" id="670307"/>
    <lineage>
        <taxon>Bacteria</taxon>
        <taxon>Pseudomonadati</taxon>
        <taxon>Pseudomonadota</taxon>
        <taxon>Alphaproteobacteria</taxon>
        <taxon>Hyphomicrobiales</taxon>
        <taxon>Hyphomicrobiaceae</taxon>
        <taxon>Hyphomicrobium</taxon>
    </lineage>
</organism>
<evidence type="ECO:0000256" key="2">
    <source>
        <dbReference type="SAM" id="SignalP"/>
    </source>
</evidence>
<dbReference type="STRING" id="670307.HYPDE_39863"/>
<dbReference type="InterPro" id="IPR004564">
    <property type="entry name" value="OM_lipoprot_carrier_LolA-like"/>
</dbReference>
<keyword evidence="3" id="KW-0449">Lipoprotein</keyword>
<evidence type="ECO:0000313" key="3">
    <source>
        <dbReference type="EMBL" id="AGK59641.1"/>
    </source>
</evidence>
<keyword evidence="4" id="KW-1185">Reference proteome</keyword>
<dbReference type="PANTHER" id="PTHR35869">
    <property type="entry name" value="OUTER-MEMBRANE LIPOPROTEIN CARRIER PROTEIN"/>
    <property type="match status" value="1"/>
</dbReference>
<dbReference type="SUPFAM" id="SSF89392">
    <property type="entry name" value="Prokaryotic lipoproteins and lipoprotein localization factors"/>
    <property type="match status" value="1"/>
</dbReference>
<evidence type="ECO:0000313" key="4">
    <source>
        <dbReference type="Proteomes" id="UP000005952"/>
    </source>
</evidence>
<dbReference type="InterPro" id="IPR029046">
    <property type="entry name" value="LolA/LolB/LppX"/>
</dbReference>
<dbReference type="HOGENOM" id="CLU_055272_2_0_5"/>
<dbReference type="Gene3D" id="2.50.20.10">
    <property type="entry name" value="Lipoprotein localisation LolA/LolB/LppX"/>
    <property type="match status" value="1"/>
</dbReference>
<accession>N0BGT0</accession>
<dbReference type="KEGG" id="hdt:HYPDE_39863"/>
<reference evidence="3 4" key="1">
    <citation type="journal article" date="2013" name="Genome Announc.">
        <title>Genome sequences for three denitrifying bacterial strains isolated from a uranium- and nitrate-contaminated subsurface environment.</title>
        <authorList>
            <person name="Venkatramanan R."/>
            <person name="Prakash O."/>
            <person name="Woyke T."/>
            <person name="Chain P."/>
            <person name="Goodwin L.A."/>
            <person name="Watson D."/>
            <person name="Brooks S."/>
            <person name="Kostka J.E."/>
            <person name="Green S.J."/>
        </authorList>
    </citation>
    <scope>NUCLEOTIDE SEQUENCE [LARGE SCALE GENOMIC DNA]</scope>
    <source>
        <strain evidence="3 4">1NES1</strain>
    </source>
</reference>
<keyword evidence="1 2" id="KW-0732">Signal</keyword>
<dbReference type="EMBL" id="CP005587">
    <property type="protein sequence ID" value="AGK59641.1"/>
    <property type="molecule type" value="Genomic_DNA"/>
</dbReference>
<feature type="chain" id="PRO_5004105549" evidence="2">
    <location>
        <begin position="40"/>
        <end position="264"/>
    </location>
</feature>
<evidence type="ECO:0000256" key="1">
    <source>
        <dbReference type="ARBA" id="ARBA00022729"/>
    </source>
</evidence>
<proteinExistence type="predicted"/>
<protein>
    <submittedName>
        <fullName evidence="3">Outer membrane lipoprotein carrier protein LolA</fullName>
    </submittedName>
</protein>
<dbReference type="AlphaFoldDB" id="N0BGT0"/>